<dbReference type="Proteomes" id="UP000001542">
    <property type="component" value="Unassembled WGS sequence"/>
</dbReference>
<dbReference type="VEuPathDB" id="TrichDB:TVAGG3_0588660"/>
<organism evidence="1 2">
    <name type="scientific">Trichomonas vaginalis (strain ATCC PRA-98 / G3)</name>
    <dbReference type="NCBI Taxonomy" id="412133"/>
    <lineage>
        <taxon>Eukaryota</taxon>
        <taxon>Metamonada</taxon>
        <taxon>Parabasalia</taxon>
        <taxon>Trichomonadida</taxon>
        <taxon>Trichomonadidae</taxon>
        <taxon>Trichomonas</taxon>
    </lineage>
</organism>
<dbReference type="AlphaFoldDB" id="A2EBM9"/>
<evidence type="ECO:0000313" key="1">
    <source>
        <dbReference type="EMBL" id="EAY09946.1"/>
    </source>
</evidence>
<evidence type="ECO:0000313" key="2">
    <source>
        <dbReference type="Proteomes" id="UP000001542"/>
    </source>
</evidence>
<keyword evidence="2" id="KW-1185">Reference proteome</keyword>
<accession>A2EBM9</accession>
<name>A2EBM9_TRIV3</name>
<dbReference type="RefSeq" id="XP_001322169.1">
    <property type="nucleotide sequence ID" value="XM_001322134.1"/>
</dbReference>
<proteinExistence type="predicted"/>
<reference evidence="1" key="2">
    <citation type="journal article" date="2007" name="Science">
        <title>Draft genome sequence of the sexually transmitted pathogen Trichomonas vaginalis.</title>
        <authorList>
            <person name="Carlton J.M."/>
            <person name="Hirt R.P."/>
            <person name="Silva J.C."/>
            <person name="Delcher A.L."/>
            <person name="Schatz M."/>
            <person name="Zhao Q."/>
            <person name="Wortman J.R."/>
            <person name="Bidwell S.L."/>
            <person name="Alsmark U.C.M."/>
            <person name="Besteiro S."/>
            <person name="Sicheritz-Ponten T."/>
            <person name="Noel C.J."/>
            <person name="Dacks J.B."/>
            <person name="Foster P.G."/>
            <person name="Simillion C."/>
            <person name="Van de Peer Y."/>
            <person name="Miranda-Saavedra D."/>
            <person name="Barton G.J."/>
            <person name="Westrop G.D."/>
            <person name="Mueller S."/>
            <person name="Dessi D."/>
            <person name="Fiori P.L."/>
            <person name="Ren Q."/>
            <person name="Paulsen I."/>
            <person name="Zhang H."/>
            <person name="Bastida-Corcuera F.D."/>
            <person name="Simoes-Barbosa A."/>
            <person name="Brown M.T."/>
            <person name="Hayes R.D."/>
            <person name="Mukherjee M."/>
            <person name="Okumura C.Y."/>
            <person name="Schneider R."/>
            <person name="Smith A.J."/>
            <person name="Vanacova S."/>
            <person name="Villalvazo M."/>
            <person name="Haas B.J."/>
            <person name="Pertea M."/>
            <person name="Feldblyum T.V."/>
            <person name="Utterback T.R."/>
            <person name="Shu C.L."/>
            <person name="Osoegawa K."/>
            <person name="de Jong P.J."/>
            <person name="Hrdy I."/>
            <person name="Horvathova L."/>
            <person name="Zubacova Z."/>
            <person name="Dolezal P."/>
            <person name="Malik S.B."/>
            <person name="Logsdon J.M. Jr."/>
            <person name="Henze K."/>
            <person name="Gupta A."/>
            <person name="Wang C.C."/>
            <person name="Dunne R.L."/>
            <person name="Upcroft J.A."/>
            <person name="Upcroft P."/>
            <person name="White O."/>
            <person name="Salzberg S.L."/>
            <person name="Tang P."/>
            <person name="Chiu C.-H."/>
            <person name="Lee Y.-S."/>
            <person name="Embley T.M."/>
            <person name="Coombs G.H."/>
            <person name="Mottram J.C."/>
            <person name="Tachezy J."/>
            <person name="Fraser-Liggett C.M."/>
            <person name="Johnson P.J."/>
        </authorList>
    </citation>
    <scope>NUCLEOTIDE SEQUENCE [LARGE SCALE GENOMIC DNA]</scope>
    <source>
        <strain evidence="1">G3</strain>
    </source>
</reference>
<dbReference type="KEGG" id="tva:4767877"/>
<sequence>MKKWDLKDGRTLVLKRKTFRSRFMVKRFPLQIPYIEDGSNKIEFNKSMGKLELADGRIAYVGDDKYLRIMSDSIDKIEVYYVKYSWH</sequence>
<dbReference type="EMBL" id="DS113347">
    <property type="protein sequence ID" value="EAY09946.1"/>
    <property type="molecule type" value="Genomic_DNA"/>
</dbReference>
<gene>
    <name evidence="1" type="ORF">TVAG_482200</name>
</gene>
<reference evidence="1" key="1">
    <citation type="submission" date="2006-10" db="EMBL/GenBank/DDBJ databases">
        <authorList>
            <person name="Amadeo P."/>
            <person name="Zhao Q."/>
            <person name="Wortman J."/>
            <person name="Fraser-Liggett C."/>
            <person name="Carlton J."/>
        </authorList>
    </citation>
    <scope>NUCLEOTIDE SEQUENCE</scope>
    <source>
        <strain evidence="1">G3</strain>
    </source>
</reference>
<dbReference type="InParanoid" id="A2EBM9"/>
<protein>
    <submittedName>
        <fullName evidence="1">Uncharacterized protein</fullName>
    </submittedName>
</protein>
<dbReference type="VEuPathDB" id="TrichDB:TVAG_482200"/>